<keyword evidence="3" id="KW-1185">Reference proteome</keyword>
<keyword evidence="1" id="KW-0812">Transmembrane</keyword>
<organism evidence="2 3">
    <name type="scientific">Metabacillus endolithicus</name>
    <dbReference type="NCBI Taxonomy" id="1535204"/>
    <lineage>
        <taxon>Bacteria</taxon>
        <taxon>Bacillati</taxon>
        <taxon>Bacillota</taxon>
        <taxon>Bacilli</taxon>
        <taxon>Bacillales</taxon>
        <taxon>Bacillaceae</taxon>
        <taxon>Metabacillus</taxon>
    </lineage>
</organism>
<gene>
    <name evidence="2" type="ORF">ACFSKK_14830</name>
</gene>
<dbReference type="Proteomes" id="UP001597318">
    <property type="component" value="Unassembled WGS sequence"/>
</dbReference>
<evidence type="ECO:0000256" key="1">
    <source>
        <dbReference type="SAM" id="Phobius"/>
    </source>
</evidence>
<sequence>MLSTILFISLIVVFALYLLAFTIILVMSALNKGPSLRKSKKYFDQIYKNKGLKEIKFYRETFRNENYDIPISREEVNELLKRAEEKHASALVGIEEISFEDRPEEYPYQIFASYTPDIDDRSNIGAVIRVYPLERDPEENMYRFYTDVEKNYYWLMTKEEARDELLFSLGHEIGHNIRYNFERRLFGDEIEDYCDEFSEQIGQTTYEQDYVNRKLYKRDGGTGSLSQNSF</sequence>
<reference evidence="3" key="1">
    <citation type="journal article" date="2019" name="Int. J. Syst. Evol. Microbiol.">
        <title>The Global Catalogue of Microorganisms (GCM) 10K type strain sequencing project: providing services to taxonomists for standard genome sequencing and annotation.</title>
        <authorList>
            <consortium name="The Broad Institute Genomics Platform"/>
            <consortium name="The Broad Institute Genome Sequencing Center for Infectious Disease"/>
            <person name="Wu L."/>
            <person name="Ma J."/>
        </authorList>
    </citation>
    <scope>NUCLEOTIDE SEQUENCE [LARGE SCALE GENOMIC DNA]</scope>
    <source>
        <strain evidence="3">CGMCC 1.15474</strain>
    </source>
</reference>
<dbReference type="RefSeq" id="WP_247346493.1">
    <property type="nucleotide sequence ID" value="NZ_CP095550.1"/>
</dbReference>
<feature type="transmembrane region" description="Helical" evidence="1">
    <location>
        <begin position="6"/>
        <end position="30"/>
    </location>
</feature>
<name>A0ABW5BYN6_9BACI</name>
<proteinExistence type="predicted"/>
<evidence type="ECO:0000313" key="2">
    <source>
        <dbReference type="EMBL" id="MFD2214962.1"/>
    </source>
</evidence>
<protein>
    <submittedName>
        <fullName evidence="2">Uncharacterized protein</fullName>
    </submittedName>
</protein>
<comment type="caution">
    <text evidence="2">The sequence shown here is derived from an EMBL/GenBank/DDBJ whole genome shotgun (WGS) entry which is preliminary data.</text>
</comment>
<dbReference type="EMBL" id="JBHUIK010000003">
    <property type="protein sequence ID" value="MFD2214962.1"/>
    <property type="molecule type" value="Genomic_DNA"/>
</dbReference>
<accession>A0ABW5BYN6</accession>
<evidence type="ECO:0000313" key="3">
    <source>
        <dbReference type="Proteomes" id="UP001597318"/>
    </source>
</evidence>
<keyword evidence="1" id="KW-1133">Transmembrane helix</keyword>
<keyword evidence="1" id="KW-0472">Membrane</keyword>